<evidence type="ECO:0000313" key="1">
    <source>
        <dbReference type="EMBL" id="JAB65222.1"/>
    </source>
</evidence>
<organism evidence="1">
    <name type="scientific">Anoplophora glabripennis</name>
    <name type="common">Asian longhorn beetle</name>
    <name type="synonym">Anoplophora nobilis</name>
    <dbReference type="NCBI Taxonomy" id="217634"/>
    <lineage>
        <taxon>Eukaryota</taxon>
        <taxon>Metazoa</taxon>
        <taxon>Ecdysozoa</taxon>
        <taxon>Arthropoda</taxon>
        <taxon>Hexapoda</taxon>
        <taxon>Insecta</taxon>
        <taxon>Pterygota</taxon>
        <taxon>Neoptera</taxon>
        <taxon>Endopterygota</taxon>
        <taxon>Coleoptera</taxon>
        <taxon>Polyphaga</taxon>
        <taxon>Cucujiformia</taxon>
        <taxon>Chrysomeloidea</taxon>
        <taxon>Cerambycidae</taxon>
        <taxon>Lamiinae</taxon>
        <taxon>Lamiini</taxon>
        <taxon>Anoplophora</taxon>
    </lineage>
</organism>
<dbReference type="EMBL" id="GALX01003244">
    <property type="protein sequence ID" value="JAB65222.1"/>
    <property type="molecule type" value="Transcribed_RNA"/>
</dbReference>
<accession>V5GU84</accession>
<reference evidence="1" key="1">
    <citation type="submission" date="2013-07" db="EMBL/GenBank/DDBJ databases">
        <title>Midgut Transcriptome Profiling of Anoplphora glabripennis, a Lignocellulose Degrading, Wood-Boring Cerambycid.</title>
        <authorList>
            <person name="Scully E.D."/>
            <person name="Hoover K."/>
            <person name="Carlson J.E."/>
            <person name="Tien M."/>
            <person name="Geib S.M."/>
        </authorList>
    </citation>
    <scope>NUCLEOTIDE SEQUENCE</scope>
</reference>
<sequence>MKVVAVDIQGFMLLSVGGGYEFYPKEITIRDACQVSHYLMKPPMRFHELTNANKKQVRYTERNIHGISYSSGNIEYSECALNSILLGNYLLSAHIIYVRGHQKLDYLKKILSQLVPSSHQHLPKVVNVEKFDNWWNNPPPLAQVDITTG</sequence>
<protein>
    <submittedName>
        <fullName evidence="1">Uncharacterized protein</fullName>
    </submittedName>
</protein>
<dbReference type="AlphaFoldDB" id="V5GU84"/>
<name>V5GU84_ANOGL</name>
<proteinExistence type="predicted"/>